<gene>
    <name evidence="2" type="ORF">P5673_010039</name>
</gene>
<reference evidence="2" key="1">
    <citation type="journal article" date="2023" name="G3 (Bethesda)">
        <title>Whole genome assembly and annotation of the endangered Caribbean coral Acropora cervicornis.</title>
        <authorList>
            <person name="Selwyn J.D."/>
            <person name="Vollmer S.V."/>
        </authorList>
    </citation>
    <scope>NUCLEOTIDE SEQUENCE</scope>
    <source>
        <strain evidence="2">K2</strain>
    </source>
</reference>
<name>A0AAD9QRG6_ACRCE</name>
<feature type="compositionally biased region" description="Polar residues" evidence="1">
    <location>
        <begin position="206"/>
        <end position="215"/>
    </location>
</feature>
<comment type="caution">
    <text evidence="2">The sequence shown here is derived from an EMBL/GenBank/DDBJ whole genome shotgun (WGS) entry which is preliminary data.</text>
</comment>
<protein>
    <recommendedName>
        <fullName evidence="4">Scavenger receptor cysteine-rich type 1 M130</fullName>
    </recommendedName>
</protein>
<evidence type="ECO:0000313" key="3">
    <source>
        <dbReference type="Proteomes" id="UP001249851"/>
    </source>
</evidence>
<keyword evidence="3" id="KW-1185">Reference proteome</keyword>
<dbReference type="Proteomes" id="UP001249851">
    <property type="component" value="Unassembled WGS sequence"/>
</dbReference>
<dbReference type="AlphaFoldDB" id="A0AAD9QRG6"/>
<dbReference type="Gene3D" id="3.40.50.1110">
    <property type="entry name" value="SGNH hydrolase"/>
    <property type="match status" value="1"/>
</dbReference>
<evidence type="ECO:0008006" key="4">
    <source>
        <dbReference type="Google" id="ProtNLM"/>
    </source>
</evidence>
<dbReference type="InterPro" id="IPR036514">
    <property type="entry name" value="SGNH_hydro_sf"/>
</dbReference>
<proteinExistence type="predicted"/>
<reference evidence="2" key="2">
    <citation type="journal article" date="2023" name="Science">
        <title>Genomic signatures of disease resistance in endangered staghorn corals.</title>
        <authorList>
            <person name="Vollmer S.V."/>
            <person name="Selwyn J.D."/>
            <person name="Despard B.A."/>
            <person name="Roesel C.L."/>
        </authorList>
    </citation>
    <scope>NUCLEOTIDE SEQUENCE</scope>
    <source>
        <strain evidence="2">K2</strain>
    </source>
</reference>
<dbReference type="SUPFAM" id="SSF52266">
    <property type="entry name" value="SGNH hydrolase"/>
    <property type="match status" value="1"/>
</dbReference>
<accession>A0AAD9QRG6</accession>
<evidence type="ECO:0000256" key="1">
    <source>
        <dbReference type="SAM" id="MobiDB-lite"/>
    </source>
</evidence>
<dbReference type="EMBL" id="JARQWQ010000018">
    <property type="protein sequence ID" value="KAK2565776.1"/>
    <property type="molecule type" value="Genomic_DNA"/>
</dbReference>
<feature type="region of interest" description="Disordered" evidence="1">
    <location>
        <begin position="206"/>
        <end position="262"/>
    </location>
</feature>
<sequence length="445" mass="50181">MAATHEVAPDALPFSDQEYEQLFTSNSNFAALVCKLSYLHTKDQFKWFGNFEELICLVKILLETNDTGEFSEDQTHKKLTFRVGDIIVKWYSTTHTLQTQGSGFASLRTKLMKVYSSKDELLALQVNNSSDSNVPSVDSLIQRSLLQRPFLTSLQMNQVLWLLVGAVLRILKELLCEEEAKRGKISEERDSYKIALQVLPKELNTAEFNSPSSTHDQPDDNYVEPGKNHGPNSKTKKTKQSKGQKSDSQTPKTGQKIQQTPVNFTNRFASLGHEDKDSNQNASSSDNSNFTTVLVGDSIIKQIQGWKLGKKVGHRLVVKSFSGATTSDMKHYLKPTLEKNPQQILLHVGTNDLRDQNPNVVVDNVVELARKIESETNARIILYSSDSVTTVNRKLKKFCNQNNWKLVQHQNITTNHLNQGGLHLNNRGNNILFNNFVNCLDNWSA</sequence>
<feature type="compositionally biased region" description="Polar residues" evidence="1">
    <location>
        <begin position="251"/>
        <end position="262"/>
    </location>
</feature>
<organism evidence="2 3">
    <name type="scientific">Acropora cervicornis</name>
    <name type="common">Staghorn coral</name>
    <dbReference type="NCBI Taxonomy" id="6130"/>
    <lineage>
        <taxon>Eukaryota</taxon>
        <taxon>Metazoa</taxon>
        <taxon>Cnidaria</taxon>
        <taxon>Anthozoa</taxon>
        <taxon>Hexacorallia</taxon>
        <taxon>Scleractinia</taxon>
        <taxon>Astrocoeniina</taxon>
        <taxon>Acroporidae</taxon>
        <taxon>Acropora</taxon>
    </lineage>
</organism>
<evidence type="ECO:0000313" key="2">
    <source>
        <dbReference type="EMBL" id="KAK2565776.1"/>
    </source>
</evidence>